<organism evidence="5 6">
    <name type="scientific">Loxostege sticticalis</name>
    <name type="common">Beet webworm moth</name>
    <dbReference type="NCBI Taxonomy" id="481309"/>
    <lineage>
        <taxon>Eukaryota</taxon>
        <taxon>Metazoa</taxon>
        <taxon>Ecdysozoa</taxon>
        <taxon>Arthropoda</taxon>
        <taxon>Hexapoda</taxon>
        <taxon>Insecta</taxon>
        <taxon>Pterygota</taxon>
        <taxon>Neoptera</taxon>
        <taxon>Endopterygota</taxon>
        <taxon>Lepidoptera</taxon>
        <taxon>Glossata</taxon>
        <taxon>Ditrysia</taxon>
        <taxon>Pyraloidea</taxon>
        <taxon>Crambidae</taxon>
        <taxon>Pyraustinae</taxon>
        <taxon>Loxostege</taxon>
    </lineage>
</organism>
<keyword evidence="6" id="KW-1185">Reference proteome</keyword>
<dbReference type="Pfam" id="PF00128">
    <property type="entry name" value="Alpha-amylase"/>
    <property type="match status" value="1"/>
</dbReference>
<comment type="catalytic activity">
    <reaction evidence="1">
        <text>Hydrolysis of terminal, non-reducing (1-&gt;4)-linked alpha-D-glucose residues with release of alpha-D-glucose.</text>
        <dbReference type="EC" id="3.2.1.20"/>
    </reaction>
</comment>
<dbReference type="EC" id="3.2.1.20" evidence="2"/>
<evidence type="ECO:0000256" key="1">
    <source>
        <dbReference type="ARBA" id="ARBA00001657"/>
    </source>
</evidence>
<dbReference type="PANTHER" id="PTHR10357:SF179">
    <property type="entry name" value="NEUTRAL AND BASIC AMINO ACID TRANSPORT PROTEIN RBAT"/>
    <property type="match status" value="1"/>
</dbReference>
<evidence type="ECO:0000313" key="6">
    <source>
        <dbReference type="Proteomes" id="UP001549920"/>
    </source>
</evidence>
<accession>A0ABR3IDM6</accession>
<gene>
    <name evidence="5" type="ORF">ABMA27_012989</name>
</gene>
<protein>
    <recommendedName>
        <fullName evidence="2">alpha-glucosidase</fullName>
        <ecNumber evidence="2">3.2.1.20</ecNumber>
    </recommendedName>
</protein>
<evidence type="ECO:0000313" key="5">
    <source>
        <dbReference type="EMBL" id="KAL0894366.1"/>
    </source>
</evidence>
<name>A0ABR3IDM6_LOXSC</name>
<feature type="chain" id="PRO_5046502810" description="alpha-glucosidase" evidence="3">
    <location>
        <begin position="18"/>
        <end position="544"/>
    </location>
</feature>
<keyword evidence="3" id="KW-0732">Signal</keyword>
<sequence>MWFGVLVLSLALNCALGDGSPWWSNAVYYRILVDSFKDGDGDGLGDLSGATKQISYVRALGADAVILSPLSAKNTDCSKPGVLDFAEIDPRYGNMGALTSFMDKAAKLELKAVITLDIQTVSTASGWFNSSASKEAGFEDRLIWQPGTTEETPPVSDAVESWIWNEDRSAYFAAKRNEALLNFCSEAVAASLSAAQCAWLRRGFSGVLLNPDFSNNQRCGAQLLQKMTAEAMTCARSSALETPVILVESSLDDHGAADYYADGGVGANSVFSTALTMPEKLSSSDTALAFYGAMLHAPQDMAPTWITSAPSKSRVATRYGSELVDAVNVLALILPGAAVIQQGDELGVADTILEWASSTDTCFPSQSVPSAAPFPWSDAANGGFTVGEPWLPLAPNYRYANAKTEFANNNSHVGVLRTAAAMRKSPAIGPHVDIKRLGSALVVLRWGGQGSLLVLTNLGRDQAELKPSAIYGLPAEMTVAASSAGSSHSAGSHLPVDKTLKLGPGETLLLVGGPRHCGGPGPVDKITSKLAEGWQKINKYFSNA</sequence>
<dbReference type="EMBL" id="JBEUOH010000004">
    <property type="protein sequence ID" value="KAL0894366.1"/>
    <property type="molecule type" value="Genomic_DNA"/>
</dbReference>
<dbReference type="InterPro" id="IPR017853">
    <property type="entry name" value="GH"/>
</dbReference>
<evidence type="ECO:0000259" key="4">
    <source>
        <dbReference type="SMART" id="SM00642"/>
    </source>
</evidence>
<dbReference type="SMART" id="SM00642">
    <property type="entry name" value="Aamy"/>
    <property type="match status" value="1"/>
</dbReference>
<dbReference type="SUPFAM" id="SSF51445">
    <property type="entry name" value="(Trans)glycosidases"/>
    <property type="match status" value="1"/>
</dbReference>
<dbReference type="Gene3D" id="3.20.20.80">
    <property type="entry name" value="Glycosidases"/>
    <property type="match status" value="2"/>
</dbReference>
<proteinExistence type="predicted"/>
<dbReference type="InterPro" id="IPR006047">
    <property type="entry name" value="GH13_cat_dom"/>
</dbReference>
<dbReference type="InterPro" id="IPR045857">
    <property type="entry name" value="O16G_dom_2"/>
</dbReference>
<feature type="signal peptide" evidence="3">
    <location>
        <begin position="1"/>
        <end position="17"/>
    </location>
</feature>
<comment type="caution">
    <text evidence="5">The sequence shown here is derived from an EMBL/GenBank/DDBJ whole genome shotgun (WGS) entry which is preliminary data.</text>
</comment>
<dbReference type="Proteomes" id="UP001549920">
    <property type="component" value="Unassembled WGS sequence"/>
</dbReference>
<dbReference type="PANTHER" id="PTHR10357">
    <property type="entry name" value="ALPHA-AMYLASE FAMILY MEMBER"/>
    <property type="match status" value="1"/>
</dbReference>
<reference evidence="5 6" key="1">
    <citation type="submission" date="2024-06" db="EMBL/GenBank/DDBJ databases">
        <title>A chromosome-level genome assembly of beet webworm, Loxostege sticticalis.</title>
        <authorList>
            <person name="Zhang Y."/>
        </authorList>
    </citation>
    <scope>NUCLEOTIDE SEQUENCE [LARGE SCALE GENOMIC DNA]</scope>
    <source>
        <strain evidence="5">AQ026</strain>
        <tissue evidence="5">Whole body</tissue>
    </source>
</reference>
<evidence type="ECO:0000256" key="3">
    <source>
        <dbReference type="SAM" id="SignalP"/>
    </source>
</evidence>
<feature type="domain" description="Glycosyl hydrolase family 13 catalytic" evidence="4">
    <location>
        <begin position="30"/>
        <end position="403"/>
    </location>
</feature>
<dbReference type="Gene3D" id="3.90.400.10">
    <property type="entry name" value="Oligo-1,6-glucosidase, Domain 2"/>
    <property type="match status" value="1"/>
</dbReference>
<evidence type="ECO:0000256" key="2">
    <source>
        <dbReference type="ARBA" id="ARBA00012741"/>
    </source>
</evidence>